<keyword evidence="6" id="KW-1185">Reference proteome</keyword>
<dbReference type="EMBL" id="CP117522">
    <property type="protein sequence ID" value="WNE95248.1"/>
    <property type="molecule type" value="Genomic_DNA"/>
</dbReference>
<evidence type="ECO:0000256" key="1">
    <source>
        <dbReference type="ARBA" id="ARBA00023015"/>
    </source>
</evidence>
<reference evidence="5 6" key="1">
    <citation type="submission" date="2023-02" db="EMBL/GenBank/DDBJ databases">
        <title>Streptomyces sp. SCA4-21 with antifungal activity against Fusarium oxysporum f. sp. cubense, Streptomyces sp. SCA2-17 with antifungal activity against Fusarium oxysporum f. sp. cubense.</title>
        <authorList>
            <person name="Qi D."/>
        </authorList>
    </citation>
    <scope>NUCLEOTIDE SEQUENCE [LARGE SCALE GENOMIC DNA]</scope>
    <source>
        <strain evidence="5 6">SCA4-21</strain>
    </source>
</reference>
<dbReference type="Gene3D" id="1.10.10.10">
    <property type="entry name" value="Winged helix-like DNA-binding domain superfamily/Winged helix DNA-binding domain"/>
    <property type="match status" value="1"/>
</dbReference>
<dbReference type="InterPro" id="IPR036388">
    <property type="entry name" value="WH-like_DNA-bd_sf"/>
</dbReference>
<dbReference type="Pfam" id="PF09339">
    <property type="entry name" value="HTH_IclR"/>
    <property type="match status" value="1"/>
</dbReference>
<dbReference type="InterPro" id="IPR005471">
    <property type="entry name" value="Tscrpt_reg_IclR_N"/>
</dbReference>
<name>A0ABY9URS6_9ACTN</name>
<gene>
    <name evidence="5" type="ORF">PS467_07735</name>
</gene>
<feature type="domain" description="HTH iclR-type" evidence="4">
    <location>
        <begin position="41"/>
        <end position="79"/>
    </location>
</feature>
<dbReference type="PANTHER" id="PTHR38465:SF2">
    <property type="entry name" value="HTH-TYPE TRANSCRIPTIONAL REGULATOR MMPR5"/>
    <property type="match status" value="1"/>
</dbReference>
<sequence>MPHAANDGEATDHSRLIEDFGVRIGRAMGWPPMAGRLAGILMLSPAPMTLSELQHALGASKGSASEMTRLLMTHGTVDRVKVPGVRQAVYVWRDDAWAGCLHHQLDQTRLLLELAETARDHSGRLAPTQRTRLRDMHAFYDFMVRQLEGVLDAYKRRLRTPDGHEPR</sequence>
<keyword evidence="2" id="KW-0238">DNA-binding</keyword>
<dbReference type="PANTHER" id="PTHR38465">
    <property type="entry name" value="HTH-TYPE TRANSCRIPTIONAL REGULATOR MJ1563-RELATED"/>
    <property type="match status" value="1"/>
</dbReference>
<dbReference type="Gene3D" id="1.10.287.160">
    <property type="entry name" value="HR1 repeat"/>
    <property type="match status" value="1"/>
</dbReference>
<protein>
    <recommendedName>
        <fullName evidence="4">HTH iclR-type domain-containing protein</fullName>
    </recommendedName>
</protein>
<evidence type="ECO:0000313" key="6">
    <source>
        <dbReference type="Proteomes" id="UP001305606"/>
    </source>
</evidence>
<keyword evidence="3" id="KW-0804">Transcription</keyword>
<dbReference type="RefSeq" id="WP_311034601.1">
    <property type="nucleotide sequence ID" value="NZ_CP117522.1"/>
</dbReference>
<organism evidence="5 6">
    <name type="scientific">Streptomyces luomodiensis</name>
    <dbReference type="NCBI Taxonomy" id="3026192"/>
    <lineage>
        <taxon>Bacteria</taxon>
        <taxon>Bacillati</taxon>
        <taxon>Actinomycetota</taxon>
        <taxon>Actinomycetes</taxon>
        <taxon>Kitasatosporales</taxon>
        <taxon>Streptomycetaceae</taxon>
        <taxon>Streptomyces</taxon>
    </lineage>
</organism>
<evidence type="ECO:0000313" key="5">
    <source>
        <dbReference type="EMBL" id="WNE95248.1"/>
    </source>
</evidence>
<keyword evidence="1" id="KW-0805">Transcription regulation</keyword>
<dbReference type="InterPro" id="IPR052362">
    <property type="entry name" value="HTH-GbsR_regulator"/>
</dbReference>
<proteinExistence type="predicted"/>
<dbReference type="Proteomes" id="UP001305606">
    <property type="component" value="Chromosome"/>
</dbReference>
<evidence type="ECO:0000256" key="3">
    <source>
        <dbReference type="ARBA" id="ARBA00023163"/>
    </source>
</evidence>
<dbReference type="InterPro" id="IPR036390">
    <property type="entry name" value="WH_DNA-bd_sf"/>
</dbReference>
<evidence type="ECO:0000259" key="4">
    <source>
        <dbReference type="Pfam" id="PF09339"/>
    </source>
</evidence>
<dbReference type="SUPFAM" id="SSF46785">
    <property type="entry name" value="Winged helix' DNA-binding domain"/>
    <property type="match status" value="1"/>
</dbReference>
<accession>A0ABY9URS6</accession>
<evidence type="ECO:0000256" key="2">
    <source>
        <dbReference type="ARBA" id="ARBA00023125"/>
    </source>
</evidence>